<dbReference type="NCBIfam" id="TIGR02378">
    <property type="entry name" value="nirD_assim_sml"/>
    <property type="match status" value="1"/>
</dbReference>
<comment type="caution">
    <text evidence="4">The sequence shown here is derived from an EMBL/GenBank/DDBJ whole genome shotgun (WGS) entry which is preliminary data.</text>
</comment>
<evidence type="ECO:0000256" key="1">
    <source>
        <dbReference type="ARBA" id="ARBA00023002"/>
    </source>
</evidence>
<sequence>MQSTMTSAVNKQASQWHKVCHLSELVINSGVCALVQGQQIALFALKTAKTEAPSVYALSNFDPIGLANVMSRGIIGSIQGEPVIASPLYKQHYSLLSGKCLEQSEYALEVYDTHIIDEWLHVSLKC</sequence>
<dbReference type="InterPro" id="IPR012748">
    <property type="entry name" value="Rieske-like_NirD"/>
</dbReference>
<feature type="domain" description="Rieske-like [2Fe-2S]" evidence="3">
    <location>
        <begin position="15"/>
        <end position="122"/>
    </location>
</feature>
<dbReference type="SUPFAM" id="SSF50022">
    <property type="entry name" value="ISP domain"/>
    <property type="match status" value="1"/>
</dbReference>
<dbReference type="Gene3D" id="2.102.10.10">
    <property type="entry name" value="Rieske [2Fe-2S] iron-sulphur domain"/>
    <property type="match status" value="1"/>
</dbReference>
<accession>A0ABV9LUC1</accession>
<dbReference type="Proteomes" id="UP001595897">
    <property type="component" value="Unassembled WGS sequence"/>
</dbReference>
<keyword evidence="2" id="KW-0534">Nitrate assimilation</keyword>
<dbReference type="RefSeq" id="WP_382407250.1">
    <property type="nucleotide sequence ID" value="NZ_JBHSGU010000002.1"/>
</dbReference>
<proteinExistence type="predicted"/>
<dbReference type="InterPro" id="IPR036922">
    <property type="entry name" value="Rieske_2Fe-2S_sf"/>
</dbReference>
<evidence type="ECO:0000256" key="2">
    <source>
        <dbReference type="ARBA" id="ARBA00023063"/>
    </source>
</evidence>
<dbReference type="PANTHER" id="PTHR40562:SF1">
    <property type="entry name" value="NITRITE REDUCTASE (NADH) SMALL SUBUNIT"/>
    <property type="match status" value="1"/>
</dbReference>
<keyword evidence="5" id="KW-1185">Reference proteome</keyword>
<dbReference type="PROSITE" id="PS51300">
    <property type="entry name" value="NIRD"/>
    <property type="match status" value="1"/>
</dbReference>
<name>A0ABV9LUC1_9ALTE</name>
<evidence type="ECO:0000313" key="5">
    <source>
        <dbReference type="Proteomes" id="UP001595897"/>
    </source>
</evidence>
<keyword evidence="1" id="KW-0560">Oxidoreductase</keyword>
<gene>
    <name evidence="4" type="primary">nirD</name>
    <name evidence="4" type="ORF">ACFO4O_08100</name>
</gene>
<evidence type="ECO:0000313" key="4">
    <source>
        <dbReference type="EMBL" id="MFC4700112.1"/>
    </source>
</evidence>
<protein>
    <submittedName>
        <fullName evidence="4">Nitrite reductase small subunit NirD</fullName>
    </submittedName>
</protein>
<organism evidence="4 5">
    <name type="scientific">Glaciecola siphonariae</name>
    <dbReference type="NCBI Taxonomy" id="521012"/>
    <lineage>
        <taxon>Bacteria</taxon>
        <taxon>Pseudomonadati</taxon>
        <taxon>Pseudomonadota</taxon>
        <taxon>Gammaproteobacteria</taxon>
        <taxon>Alteromonadales</taxon>
        <taxon>Alteromonadaceae</taxon>
        <taxon>Glaciecola</taxon>
    </lineage>
</organism>
<dbReference type="CDD" id="cd03529">
    <property type="entry name" value="Rieske_NirD"/>
    <property type="match status" value="1"/>
</dbReference>
<evidence type="ECO:0000259" key="3">
    <source>
        <dbReference type="Pfam" id="PF13806"/>
    </source>
</evidence>
<dbReference type="InterPro" id="IPR017881">
    <property type="entry name" value="NirD"/>
</dbReference>
<reference evidence="5" key="1">
    <citation type="journal article" date="2019" name="Int. J. Syst. Evol. Microbiol.">
        <title>The Global Catalogue of Microorganisms (GCM) 10K type strain sequencing project: providing services to taxonomists for standard genome sequencing and annotation.</title>
        <authorList>
            <consortium name="The Broad Institute Genomics Platform"/>
            <consortium name="The Broad Institute Genome Sequencing Center for Infectious Disease"/>
            <person name="Wu L."/>
            <person name="Ma J."/>
        </authorList>
    </citation>
    <scope>NUCLEOTIDE SEQUENCE [LARGE SCALE GENOMIC DNA]</scope>
    <source>
        <strain evidence="5">KACC 12507</strain>
    </source>
</reference>
<dbReference type="Pfam" id="PF13806">
    <property type="entry name" value="Rieske_2"/>
    <property type="match status" value="1"/>
</dbReference>
<dbReference type="EMBL" id="JBHSGU010000002">
    <property type="protein sequence ID" value="MFC4700112.1"/>
    <property type="molecule type" value="Genomic_DNA"/>
</dbReference>
<dbReference type="PANTHER" id="PTHR40562">
    <property type="match status" value="1"/>
</dbReference>